<feature type="compositionally biased region" description="Polar residues" evidence="1">
    <location>
        <begin position="155"/>
        <end position="177"/>
    </location>
</feature>
<reference evidence="4" key="1">
    <citation type="journal article" date="2017" name="bioRxiv">
        <title>Conservation of a gene cluster reveals novel cercosporin biosynthetic mechanisms and extends production to the genus Colletotrichum.</title>
        <authorList>
            <person name="de Jonge R."/>
            <person name="Ebert M.K."/>
            <person name="Huitt-Roehl C.R."/>
            <person name="Pal P."/>
            <person name="Suttle J.C."/>
            <person name="Spanner R.E."/>
            <person name="Neubauer J.D."/>
            <person name="Jurick W.M.II."/>
            <person name="Stott K.A."/>
            <person name="Secor G.A."/>
            <person name="Thomma B.P.H.J."/>
            <person name="Van de Peer Y."/>
            <person name="Townsend C.A."/>
            <person name="Bolton M.D."/>
        </authorList>
    </citation>
    <scope>NUCLEOTIDE SEQUENCE [LARGE SCALE GENOMIC DNA]</scope>
    <source>
        <strain evidence="4">CBS538.71</strain>
    </source>
</reference>
<dbReference type="Pfam" id="PF23556">
    <property type="entry name" value="TPR_Vps41"/>
    <property type="match status" value="1"/>
</dbReference>
<dbReference type="InterPro" id="IPR015943">
    <property type="entry name" value="WD40/YVTN_repeat-like_dom_sf"/>
</dbReference>
<accession>A0A2S6C438</accession>
<evidence type="ECO:0000256" key="1">
    <source>
        <dbReference type="SAM" id="MobiDB-lite"/>
    </source>
</evidence>
<dbReference type="STRING" id="357750.A0A2S6C438"/>
<dbReference type="SUPFAM" id="SSF50978">
    <property type="entry name" value="WD40 repeat-like"/>
    <property type="match status" value="1"/>
</dbReference>
<evidence type="ECO:0000259" key="2">
    <source>
        <dbReference type="Pfam" id="PF23411"/>
    </source>
</evidence>
<feature type="compositionally biased region" description="Polar residues" evidence="1">
    <location>
        <begin position="669"/>
        <end position="692"/>
    </location>
</feature>
<dbReference type="GO" id="GO:0030897">
    <property type="term" value="C:HOPS complex"/>
    <property type="evidence" value="ECO:0007669"/>
    <property type="project" value="TreeGrafter"/>
</dbReference>
<dbReference type="PANTHER" id="PTHR12616:SF1">
    <property type="entry name" value="VACUOLAR PROTEIN SORTING-ASSOCIATED PROTEIN 41 HOMOLOG"/>
    <property type="match status" value="1"/>
</dbReference>
<dbReference type="PANTHER" id="PTHR12616">
    <property type="entry name" value="VACUOLAR PROTEIN SORTING VPS41"/>
    <property type="match status" value="1"/>
</dbReference>
<feature type="region of interest" description="Disordered" evidence="1">
    <location>
        <begin position="142"/>
        <end position="177"/>
    </location>
</feature>
<comment type="caution">
    <text evidence="3">The sequence shown here is derived from an EMBL/GenBank/DDBJ whole genome shotgun (WGS) entry which is preliminary data.</text>
</comment>
<evidence type="ECO:0000313" key="3">
    <source>
        <dbReference type="EMBL" id="PPJ54498.1"/>
    </source>
</evidence>
<dbReference type="InterPro" id="IPR045111">
    <property type="entry name" value="Vps41/Vps8"/>
</dbReference>
<sequence>MSAQPPRTEEEETEEQRRHDGAAAHHSGLQVDDDGGENGEEKGDDDEDDDDEPKLKYAKLTSNLSNVYRNGDLTTAFGVHGDKMVVGTANGSVHVLAVPTLQSLRTYKAHSASVTSVSVSPVPPAPVLVQSKDGSASLLQATLPTDKKLAPPPRTATSTSLPRGQQRSQQAAVPNAPNNQIYIATSSQDGYVCVQSLVDPQDVQLRNFARPVNAVALSPEYKSDRTYLSAGLAGKLILTVGGRPGVSIDANTNSAAAAATGWLGAIGLGANNGTDTILHSGEGAISNIKWSLSGKWVVWVNEEGIKIMRSHLKLGSENQEDAWKRIAHAARPNRKTWEDMVGVWKGRCEWIDEQGLESDELATGRGETHSKGANGTNNTDGPTKGKKKFERLVVGWGDTAWVLHVQSGSSVPSSPNAKRQVGSADIIHKMQFRDCIISGISLYTPSLLAILAYRTRDDDDKPIMQAPLSEDKSNTPTKTGRQHRHTSLAPHLRLVNVADGEEVELDELAVSRYETLSSQDYHLGTLYMPPPLPEKSAKEERGKLGELWNVTRDVAVTSGGYATRIFSSSASVFSGSSGDRDANGRAISFASTGRQGSGMDVTSTPVLTRNVDAHPYSLEPGLKLFIHSPFDCVLAVKRELSDHLEWLLEHEHYEDAWKLIDEHPEAVDASTSDLQSVPSTPTSPNKTGTHQSLADFFGSDSSSQATNPANALRAHNAAPQREKRRIGDLWLQQLVSTGDWQHAGEVAGKVLGTSSRWEHWVWTFAQSSKFDEITPYIPSTTLQPPLPSLVYEVILGHYIVKDVSRLTDLLDKWDPELFDVQSVISAIEDRLDSGEVTKDTTENGEKGRDWRALMDALARLYLADNRPVDALRCYIALQDAEKAFGLMREEKLLDSVADDIPGLLMLRVSREQMRSATLSELEEASTEAVQLLVEEAYRGTIPTPEVVAQLQSKGDNFQPFLFFYFRALWNGASSLSSSANAAPRRKFDRRIDEGHMLVNDHADLAIRLFAEYDRDLLLTFLKSSEVYSFDKAAEICEKRHYIPELVHILSKTGQTKRALFLIIGELGDVSQAIAFAKEHPDLWNDLLDYSMDKPSFIRGLLEEVGAAAAFNPIDVVRRIPEGLEIEGLKSGIQRLVREFEIQLSISEGVARVLRGEVGMGMDTLRAGRKKGVRFEVKHETTTEVNLAVVDPPTQVPDGEELPVPKGLSKTDAKSEVAQRPARPGHCVGCDEVFHEDEKETFIGFACGHVYHLSCLLDANPDTHATREAEDLLDEMHRAAEEGQDSGYSGRSVGAKVAHAHIIGNVVKGGCQRCVIPEGA</sequence>
<dbReference type="GO" id="GO:0034058">
    <property type="term" value="P:endosomal vesicle fusion"/>
    <property type="evidence" value="ECO:0007669"/>
    <property type="project" value="TreeGrafter"/>
</dbReference>
<protein>
    <recommendedName>
        <fullName evidence="2">Vps41 beta-propeller domain-containing protein</fullName>
    </recommendedName>
</protein>
<proteinExistence type="predicted"/>
<dbReference type="Pfam" id="PF23411">
    <property type="entry name" value="Beta-prop_Vps41"/>
    <property type="match status" value="2"/>
</dbReference>
<dbReference type="Gene3D" id="2.130.10.10">
    <property type="entry name" value="YVTN repeat-like/Quinoprotein amine dehydrogenase"/>
    <property type="match status" value="1"/>
</dbReference>
<dbReference type="GO" id="GO:0009267">
    <property type="term" value="P:cellular response to starvation"/>
    <property type="evidence" value="ECO:0007669"/>
    <property type="project" value="TreeGrafter"/>
</dbReference>
<feature type="region of interest" description="Disordered" evidence="1">
    <location>
        <begin position="1"/>
        <end position="53"/>
    </location>
</feature>
<dbReference type="CDD" id="cd16448">
    <property type="entry name" value="RING-H2"/>
    <property type="match status" value="1"/>
</dbReference>
<feature type="compositionally biased region" description="Polar residues" evidence="1">
    <location>
        <begin position="371"/>
        <end position="381"/>
    </location>
</feature>
<dbReference type="GO" id="GO:0006623">
    <property type="term" value="P:protein targeting to vacuole"/>
    <property type="evidence" value="ECO:0007669"/>
    <property type="project" value="InterPro"/>
</dbReference>
<feature type="region of interest" description="Disordered" evidence="1">
    <location>
        <begin position="460"/>
        <end position="486"/>
    </location>
</feature>
<dbReference type="InterPro" id="IPR057780">
    <property type="entry name" value="Beta-prop_Vps41"/>
</dbReference>
<dbReference type="OrthoDB" id="244107at2759"/>
<dbReference type="InterPro" id="IPR011990">
    <property type="entry name" value="TPR-like_helical_dom_sf"/>
</dbReference>
<feature type="region of interest" description="Disordered" evidence="1">
    <location>
        <begin position="668"/>
        <end position="720"/>
    </location>
</feature>
<feature type="domain" description="Vps41 beta-propeller" evidence="2">
    <location>
        <begin position="389"/>
        <end position="525"/>
    </location>
</feature>
<feature type="compositionally biased region" description="Polar residues" evidence="1">
    <location>
        <begin position="699"/>
        <end position="709"/>
    </location>
</feature>
<feature type="domain" description="Vps41 beta-propeller" evidence="2">
    <location>
        <begin position="182"/>
        <end position="239"/>
    </location>
</feature>
<gene>
    <name evidence="3" type="ORF">CBER1_02479</name>
</gene>
<feature type="region of interest" description="Disordered" evidence="1">
    <location>
        <begin position="359"/>
        <end position="385"/>
    </location>
</feature>
<name>A0A2S6C438_9PEZI</name>
<keyword evidence="4" id="KW-1185">Reference proteome</keyword>
<dbReference type="Gene3D" id="1.25.40.10">
    <property type="entry name" value="Tetratricopeptide repeat domain"/>
    <property type="match status" value="1"/>
</dbReference>
<dbReference type="EMBL" id="PNEN01000562">
    <property type="protein sequence ID" value="PPJ54498.1"/>
    <property type="molecule type" value="Genomic_DNA"/>
</dbReference>
<feature type="compositionally biased region" description="Acidic residues" evidence="1">
    <location>
        <begin position="31"/>
        <end position="52"/>
    </location>
</feature>
<organism evidence="3 4">
    <name type="scientific">Cercospora berteroae</name>
    <dbReference type="NCBI Taxonomy" id="357750"/>
    <lineage>
        <taxon>Eukaryota</taxon>
        <taxon>Fungi</taxon>
        <taxon>Dikarya</taxon>
        <taxon>Ascomycota</taxon>
        <taxon>Pezizomycotina</taxon>
        <taxon>Dothideomycetes</taxon>
        <taxon>Dothideomycetidae</taxon>
        <taxon>Mycosphaerellales</taxon>
        <taxon>Mycosphaerellaceae</taxon>
        <taxon>Cercospora</taxon>
    </lineage>
</organism>
<dbReference type="GO" id="GO:0016236">
    <property type="term" value="P:macroautophagy"/>
    <property type="evidence" value="ECO:0007669"/>
    <property type="project" value="TreeGrafter"/>
</dbReference>
<dbReference type="InterPro" id="IPR036322">
    <property type="entry name" value="WD40_repeat_dom_sf"/>
</dbReference>
<dbReference type="Proteomes" id="UP000237631">
    <property type="component" value="Unassembled WGS sequence"/>
</dbReference>
<dbReference type="GO" id="GO:0005770">
    <property type="term" value="C:late endosome"/>
    <property type="evidence" value="ECO:0007669"/>
    <property type="project" value="TreeGrafter"/>
</dbReference>
<evidence type="ECO:0000313" key="4">
    <source>
        <dbReference type="Proteomes" id="UP000237631"/>
    </source>
</evidence>